<name>A0A8J5H484_ZINOF</name>
<evidence type="ECO:0000256" key="6">
    <source>
        <dbReference type="SAM" id="MobiDB-lite"/>
    </source>
</evidence>
<evidence type="ECO:0000313" key="9">
    <source>
        <dbReference type="Proteomes" id="UP000734854"/>
    </source>
</evidence>
<dbReference type="EMBL" id="JACMSC010000007">
    <property type="protein sequence ID" value="KAG6516133.1"/>
    <property type="molecule type" value="Genomic_DNA"/>
</dbReference>
<feature type="transmembrane region" description="Helical" evidence="7">
    <location>
        <begin position="181"/>
        <end position="199"/>
    </location>
</feature>
<evidence type="ECO:0000256" key="3">
    <source>
        <dbReference type="ARBA" id="ARBA00022692"/>
    </source>
</evidence>
<feature type="compositionally biased region" description="Polar residues" evidence="6">
    <location>
        <begin position="351"/>
        <end position="362"/>
    </location>
</feature>
<dbReference type="GO" id="GO:0032977">
    <property type="term" value="F:membrane insertase activity"/>
    <property type="evidence" value="ECO:0007669"/>
    <property type="project" value="InterPro"/>
</dbReference>
<organism evidence="8 9">
    <name type="scientific">Zingiber officinale</name>
    <name type="common">Ginger</name>
    <name type="synonym">Amomum zingiber</name>
    <dbReference type="NCBI Taxonomy" id="94328"/>
    <lineage>
        <taxon>Eukaryota</taxon>
        <taxon>Viridiplantae</taxon>
        <taxon>Streptophyta</taxon>
        <taxon>Embryophyta</taxon>
        <taxon>Tracheophyta</taxon>
        <taxon>Spermatophyta</taxon>
        <taxon>Magnoliopsida</taxon>
        <taxon>Liliopsida</taxon>
        <taxon>Zingiberales</taxon>
        <taxon>Zingiberaceae</taxon>
        <taxon>Zingiber</taxon>
    </lineage>
</organism>
<evidence type="ECO:0000256" key="4">
    <source>
        <dbReference type="ARBA" id="ARBA00022989"/>
    </source>
</evidence>
<comment type="subcellular location">
    <subcellularLocation>
        <location evidence="1">Membrane</location>
        <topology evidence="1">Multi-pass membrane protein</topology>
    </subcellularLocation>
</comment>
<evidence type="ECO:0000256" key="5">
    <source>
        <dbReference type="ARBA" id="ARBA00023136"/>
    </source>
</evidence>
<keyword evidence="5 7" id="KW-0472">Membrane</keyword>
<dbReference type="PANTHER" id="PTHR12428">
    <property type="entry name" value="OXA1"/>
    <property type="match status" value="1"/>
</dbReference>
<reference evidence="8 9" key="1">
    <citation type="submission" date="2020-08" db="EMBL/GenBank/DDBJ databases">
        <title>Plant Genome Project.</title>
        <authorList>
            <person name="Zhang R.-G."/>
        </authorList>
    </citation>
    <scope>NUCLEOTIDE SEQUENCE [LARGE SCALE GENOMIC DNA]</scope>
    <source>
        <tissue evidence="8">Rhizome</tissue>
    </source>
</reference>
<dbReference type="PANTHER" id="PTHR12428:SF34">
    <property type="entry name" value="MITOCHONDRIAL INNER MEMBRANE PROTEIN OXA1-LIKE"/>
    <property type="match status" value="1"/>
</dbReference>
<feature type="region of interest" description="Disordered" evidence="6">
    <location>
        <begin position="321"/>
        <end position="362"/>
    </location>
</feature>
<accession>A0A8J5H484</accession>
<dbReference type="GO" id="GO:0005743">
    <property type="term" value="C:mitochondrial inner membrane"/>
    <property type="evidence" value="ECO:0007669"/>
    <property type="project" value="TreeGrafter"/>
</dbReference>
<keyword evidence="4 7" id="KW-1133">Transmembrane helix</keyword>
<proteinExistence type="inferred from homology"/>
<dbReference type="AlphaFoldDB" id="A0A8J5H484"/>
<keyword evidence="9" id="KW-1185">Reference proteome</keyword>
<protein>
    <submittedName>
        <fullName evidence="8">Uncharacterized protein</fullName>
    </submittedName>
</protein>
<dbReference type="CDD" id="cd20069">
    <property type="entry name" value="5TM_Oxa1-like"/>
    <property type="match status" value="1"/>
</dbReference>
<keyword evidence="3 7" id="KW-0812">Transmembrane</keyword>
<gene>
    <name evidence="8" type="ORF">ZIOFF_026582</name>
</gene>
<feature type="transmembrane region" description="Helical" evidence="7">
    <location>
        <begin position="267"/>
        <end position="289"/>
    </location>
</feature>
<evidence type="ECO:0000256" key="1">
    <source>
        <dbReference type="ARBA" id="ARBA00004141"/>
    </source>
</evidence>
<comment type="similarity">
    <text evidence="2">Belongs to the OXA1/ALB3/YidC (TC 2.A.9.2) family.</text>
</comment>
<feature type="transmembrane region" description="Helical" evidence="7">
    <location>
        <begin position="211"/>
        <end position="239"/>
    </location>
</feature>
<dbReference type="InterPro" id="IPR001708">
    <property type="entry name" value="YidC/ALB3/OXA1/COX18"/>
</dbReference>
<feature type="transmembrane region" description="Helical" evidence="7">
    <location>
        <begin position="156"/>
        <end position="175"/>
    </location>
</feature>
<sequence length="388" mass="42298">MACCRRRTLTSNYNLLSRRLTPSFAHIRRDDHERNELPNRVPFPTIPFLRSGHASAFPSPVFPFGGSRDLGFSLPLGLSPCHLRSYSSSNEPSSETDSVDDVAVVLSDSSVEIASAAAALPPVPVPGEVAAAAADSFLPVAALQHLIDAVHSFSGLNWLGSLFMLVALTVCLFGSQKWWAAIVLTTVLIRVATIPLILNQMKSTVKLNVSCYWYGVTPFTPLKGLFIQGPIFICFFLAISNMVEKVPSFKGGGAFWFTDLTTPDPQYMLPALAALTFLATVEAIFCYWITSNLFSLAHGFAMRQPPVRKFLKLPDLASQPAPAAQPDFSTFGGSKPMAPTAPPLPAKESEQSNTPGKRLSTSTLISLRIRSLEKAMKARNRLKKRRNS</sequence>
<evidence type="ECO:0000256" key="7">
    <source>
        <dbReference type="SAM" id="Phobius"/>
    </source>
</evidence>
<dbReference type="Proteomes" id="UP000734854">
    <property type="component" value="Unassembled WGS sequence"/>
</dbReference>
<comment type="caution">
    <text evidence="8">The sequence shown here is derived from an EMBL/GenBank/DDBJ whole genome shotgun (WGS) entry which is preliminary data.</text>
</comment>
<evidence type="ECO:0000256" key="2">
    <source>
        <dbReference type="ARBA" id="ARBA00010583"/>
    </source>
</evidence>
<evidence type="ECO:0000313" key="8">
    <source>
        <dbReference type="EMBL" id="KAG6516133.1"/>
    </source>
</evidence>
<dbReference type="GO" id="GO:0032979">
    <property type="term" value="P:protein insertion into mitochondrial inner membrane from matrix"/>
    <property type="evidence" value="ECO:0007669"/>
    <property type="project" value="TreeGrafter"/>
</dbReference>